<evidence type="ECO:0000256" key="5">
    <source>
        <dbReference type="ARBA" id="ARBA00022759"/>
    </source>
</evidence>
<sequence>MGLLCPKEQIEVKIKIGEIEKSSKLLITINKYLKDCNYPLSRIEEIFIALQGGQPFTKLDFFNAYNQFVLESKTAVLLSWSTPFGIYKVKRLPYGTKPACQIFQQIIEKRLQGACDSSEYGIGAVLSQVMSDKSERPILFISRILTETEKNYAMVCKEALSIFWAVSKLYEYLAGRKFEIVTDYKSLQMLFGEHKSLPKMASGRFQRKQGSRLSLQIKEDDKFDQLEFLNFLDIAVYIELHSTHEGTRKMMATVRAYFWWPSLDADVERVVSSCEICIAAKPEPKRFGTSAKGNGCLLDEPLRFKENVETSVNMPDIENILPEASRQHCDISTNEQEVFDKHESSISFDSNDKNVLLSRTTSVGVNRSVKCHVRKL</sequence>
<dbReference type="InterPro" id="IPR050951">
    <property type="entry name" value="Retrovirus_Pol_polyprotein"/>
</dbReference>
<dbReference type="GO" id="GO:0003964">
    <property type="term" value="F:RNA-directed DNA polymerase activity"/>
    <property type="evidence" value="ECO:0007669"/>
    <property type="project" value="UniProtKB-KW"/>
</dbReference>
<dbReference type="EMBL" id="VTPC01007407">
    <property type="protein sequence ID" value="KAF2894041.1"/>
    <property type="molecule type" value="Genomic_DNA"/>
</dbReference>
<organism evidence="10 11">
    <name type="scientific">Ignelater luminosus</name>
    <name type="common">Cucubano</name>
    <name type="synonym">Pyrophorus luminosus</name>
    <dbReference type="NCBI Taxonomy" id="2038154"/>
    <lineage>
        <taxon>Eukaryota</taxon>
        <taxon>Metazoa</taxon>
        <taxon>Ecdysozoa</taxon>
        <taxon>Arthropoda</taxon>
        <taxon>Hexapoda</taxon>
        <taxon>Insecta</taxon>
        <taxon>Pterygota</taxon>
        <taxon>Neoptera</taxon>
        <taxon>Endopterygota</taxon>
        <taxon>Coleoptera</taxon>
        <taxon>Polyphaga</taxon>
        <taxon>Elateriformia</taxon>
        <taxon>Elateroidea</taxon>
        <taxon>Elateridae</taxon>
        <taxon>Agrypninae</taxon>
        <taxon>Pyrophorini</taxon>
        <taxon>Ignelater</taxon>
    </lineage>
</organism>
<name>A0A8K0CZ23_IGNLU</name>
<dbReference type="PANTHER" id="PTHR37984:SF13">
    <property type="entry name" value="RIBONUCLEASE H"/>
    <property type="match status" value="1"/>
</dbReference>
<keyword evidence="5" id="KW-0255">Endonuclease</keyword>
<feature type="domain" description="Reverse transcriptase RNase H-like" evidence="8">
    <location>
        <begin position="113"/>
        <end position="201"/>
    </location>
</feature>
<evidence type="ECO:0000259" key="9">
    <source>
        <dbReference type="Pfam" id="PF17921"/>
    </source>
</evidence>
<protein>
    <recommendedName>
        <fullName evidence="1">RNA-directed DNA polymerase</fullName>
        <ecNumber evidence="1">2.7.7.49</ecNumber>
    </recommendedName>
</protein>
<comment type="caution">
    <text evidence="10">The sequence shown here is derived from an EMBL/GenBank/DDBJ whole genome shotgun (WGS) entry which is preliminary data.</text>
</comment>
<evidence type="ECO:0000256" key="4">
    <source>
        <dbReference type="ARBA" id="ARBA00022722"/>
    </source>
</evidence>
<gene>
    <name evidence="10" type="ORF">ILUMI_12128</name>
</gene>
<dbReference type="Pfam" id="PF17917">
    <property type="entry name" value="RT_RNaseH"/>
    <property type="match status" value="1"/>
</dbReference>
<evidence type="ECO:0000313" key="10">
    <source>
        <dbReference type="EMBL" id="KAF2894041.1"/>
    </source>
</evidence>
<dbReference type="GO" id="GO:0004519">
    <property type="term" value="F:endonuclease activity"/>
    <property type="evidence" value="ECO:0007669"/>
    <property type="project" value="UniProtKB-KW"/>
</dbReference>
<keyword evidence="4" id="KW-0540">Nuclease</keyword>
<proteinExistence type="predicted"/>
<keyword evidence="2" id="KW-0808">Transferase</keyword>
<dbReference type="Gene3D" id="3.30.70.270">
    <property type="match status" value="1"/>
</dbReference>
<dbReference type="Pfam" id="PF17921">
    <property type="entry name" value="Integrase_H2C2"/>
    <property type="match status" value="1"/>
</dbReference>
<dbReference type="EC" id="2.7.7.49" evidence="1"/>
<dbReference type="InterPro" id="IPR041588">
    <property type="entry name" value="Integrase_H2C2"/>
</dbReference>
<dbReference type="SUPFAM" id="SSF56672">
    <property type="entry name" value="DNA/RNA polymerases"/>
    <property type="match status" value="1"/>
</dbReference>
<reference evidence="10" key="1">
    <citation type="submission" date="2019-08" db="EMBL/GenBank/DDBJ databases">
        <title>The genome of the North American firefly Photinus pyralis.</title>
        <authorList>
            <consortium name="Photinus pyralis genome working group"/>
            <person name="Fallon T.R."/>
            <person name="Sander Lower S.E."/>
            <person name="Weng J.-K."/>
        </authorList>
    </citation>
    <scope>NUCLEOTIDE SEQUENCE</scope>
    <source>
        <strain evidence="10">TRF0915ILg1</strain>
        <tissue evidence="10">Whole body</tissue>
    </source>
</reference>
<evidence type="ECO:0000256" key="1">
    <source>
        <dbReference type="ARBA" id="ARBA00012493"/>
    </source>
</evidence>
<dbReference type="CDD" id="cd09274">
    <property type="entry name" value="RNase_HI_RT_Ty3"/>
    <property type="match status" value="1"/>
</dbReference>
<keyword evidence="7" id="KW-0695">RNA-directed DNA polymerase</keyword>
<evidence type="ECO:0000256" key="7">
    <source>
        <dbReference type="ARBA" id="ARBA00022918"/>
    </source>
</evidence>
<dbReference type="Gene3D" id="3.10.10.10">
    <property type="entry name" value="HIV Type 1 Reverse Transcriptase, subunit A, domain 1"/>
    <property type="match status" value="1"/>
</dbReference>
<feature type="domain" description="Integrase zinc-binding" evidence="9">
    <location>
        <begin position="239"/>
        <end position="282"/>
    </location>
</feature>
<dbReference type="InterPro" id="IPR043128">
    <property type="entry name" value="Rev_trsase/Diguanyl_cyclase"/>
</dbReference>
<dbReference type="GO" id="GO:0016787">
    <property type="term" value="F:hydrolase activity"/>
    <property type="evidence" value="ECO:0007669"/>
    <property type="project" value="UniProtKB-KW"/>
</dbReference>
<evidence type="ECO:0000256" key="2">
    <source>
        <dbReference type="ARBA" id="ARBA00022679"/>
    </source>
</evidence>
<evidence type="ECO:0000256" key="6">
    <source>
        <dbReference type="ARBA" id="ARBA00022801"/>
    </source>
</evidence>
<keyword evidence="6" id="KW-0378">Hydrolase</keyword>
<dbReference type="Gene3D" id="1.10.340.70">
    <property type="match status" value="1"/>
</dbReference>
<evidence type="ECO:0000256" key="3">
    <source>
        <dbReference type="ARBA" id="ARBA00022695"/>
    </source>
</evidence>
<dbReference type="AlphaFoldDB" id="A0A8K0CZ23"/>
<dbReference type="OrthoDB" id="10058156at2759"/>
<dbReference type="PANTHER" id="PTHR37984">
    <property type="entry name" value="PROTEIN CBG26694"/>
    <property type="match status" value="1"/>
</dbReference>
<keyword evidence="11" id="KW-1185">Reference proteome</keyword>
<accession>A0A8K0CZ23</accession>
<evidence type="ECO:0000313" key="11">
    <source>
        <dbReference type="Proteomes" id="UP000801492"/>
    </source>
</evidence>
<dbReference type="Proteomes" id="UP000801492">
    <property type="component" value="Unassembled WGS sequence"/>
</dbReference>
<dbReference type="InterPro" id="IPR041373">
    <property type="entry name" value="RT_RNaseH"/>
</dbReference>
<evidence type="ECO:0000259" key="8">
    <source>
        <dbReference type="Pfam" id="PF17917"/>
    </source>
</evidence>
<keyword evidence="3" id="KW-0548">Nucleotidyltransferase</keyword>
<dbReference type="InterPro" id="IPR043502">
    <property type="entry name" value="DNA/RNA_pol_sf"/>
</dbReference>